<dbReference type="PANTHER" id="PTHR22916:SF3">
    <property type="entry name" value="UDP-GLCNAC:BETAGAL BETA-1,3-N-ACETYLGLUCOSAMINYLTRANSFERASE-LIKE PROTEIN 1"/>
    <property type="match status" value="1"/>
</dbReference>
<dbReference type="PANTHER" id="PTHR22916">
    <property type="entry name" value="GLYCOSYLTRANSFERASE"/>
    <property type="match status" value="1"/>
</dbReference>
<feature type="domain" description="Glycosyltransferase 2-like" evidence="2">
    <location>
        <begin position="15"/>
        <end position="123"/>
    </location>
</feature>
<evidence type="ECO:0000259" key="2">
    <source>
        <dbReference type="Pfam" id="PF00535"/>
    </source>
</evidence>
<keyword evidence="1" id="KW-0472">Membrane</keyword>
<dbReference type="InterPro" id="IPR001173">
    <property type="entry name" value="Glyco_trans_2-like"/>
</dbReference>
<reference evidence="3 4" key="1">
    <citation type="journal article" date="2014" name="Genome Announc.">
        <title>Draft Genome Sequence of Cytophaga fermentans JCM 21142T, a Facultative Anaerobe Isolated from Marine Mud.</title>
        <authorList>
            <person name="Starns D."/>
            <person name="Oshima K."/>
            <person name="Suda W."/>
            <person name="Iino T."/>
            <person name="Yuki M."/>
            <person name="Inoue J."/>
            <person name="Kitamura K."/>
            <person name="Iida T."/>
            <person name="Darby A."/>
            <person name="Hattori M."/>
            <person name="Ohkuma M."/>
        </authorList>
    </citation>
    <scope>NUCLEOTIDE SEQUENCE [LARGE SCALE GENOMIC DNA]</scope>
    <source>
        <strain evidence="3 4">JCM 21142</strain>
    </source>
</reference>
<protein>
    <submittedName>
        <fullName evidence="3">Chondroitin polymerase</fullName>
    </submittedName>
</protein>
<dbReference type="STRING" id="869213.GCA_000517085_04141"/>
<keyword evidence="1" id="KW-1133">Transmembrane helix</keyword>
<feature type="transmembrane region" description="Helical" evidence="1">
    <location>
        <begin position="242"/>
        <end position="261"/>
    </location>
</feature>
<name>W7Y264_9BACT</name>
<accession>W7Y264</accession>
<dbReference type="AlphaFoldDB" id="W7Y264"/>
<sequence length="267" mass="31027">MSLRKRSIKESEMVSIVTPMYNSARFIKTTINSVINQTYENWELLVVDDCSTDGSLEIVKRYINKDDRIKLVELSHNQGAGVARNVGIENSKGKYISFLDADDYWEPQKLEIQVDLISKKQWAGLYSGYNNVDENSIGNTSFVVPKRINFNLLKYNNYILTSTLIVKKTVVNDIRFPLMRKRQDWIFFLEILKKVEYLYSSPGCYVNYRKSSNSLSSNKLGLVKVNLGVISNYFYAGNKLKGGMHFVVFLFYYFHNKLFFLRKTKDV</sequence>
<dbReference type="Gene3D" id="3.90.550.10">
    <property type="entry name" value="Spore Coat Polysaccharide Biosynthesis Protein SpsA, Chain A"/>
    <property type="match status" value="1"/>
</dbReference>
<dbReference type="Pfam" id="PF00535">
    <property type="entry name" value="Glycos_transf_2"/>
    <property type="match status" value="1"/>
</dbReference>
<gene>
    <name evidence="3" type="ORF">JCM21142_1663</name>
</gene>
<proteinExistence type="predicted"/>
<keyword evidence="4" id="KW-1185">Reference proteome</keyword>
<dbReference type="GO" id="GO:0016758">
    <property type="term" value="F:hexosyltransferase activity"/>
    <property type="evidence" value="ECO:0007669"/>
    <property type="project" value="UniProtKB-ARBA"/>
</dbReference>
<evidence type="ECO:0000313" key="3">
    <source>
        <dbReference type="EMBL" id="GAF02037.1"/>
    </source>
</evidence>
<organism evidence="3 4">
    <name type="scientific">Saccharicrinis fermentans DSM 9555 = JCM 21142</name>
    <dbReference type="NCBI Taxonomy" id="869213"/>
    <lineage>
        <taxon>Bacteria</taxon>
        <taxon>Pseudomonadati</taxon>
        <taxon>Bacteroidota</taxon>
        <taxon>Bacteroidia</taxon>
        <taxon>Marinilabiliales</taxon>
        <taxon>Marinilabiliaceae</taxon>
        <taxon>Saccharicrinis</taxon>
    </lineage>
</organism>
<dbReference type="eggNOG" id="COG0463">
    <property type="taxonomic scope" value="Bacteria"/>
</dbReference>
<dbReference type="InterPro" id="IPR029044">
    <property type="entry name" value="Nucleotide-diphossugar_trans"/>
</dbReference>
<evidence type="ECO:0000256" key="1">
    <source>
        <dbReference type="SAM" id="Phobius"/>
    </source>
</evidence>
<comment type="caution">
    <text evidence="3">The sequence shown here is derived from an EMBL/GenBank/DDBJ whole genome shotgun (WGS) entry which is preliminary data.</text>
</comment>
<evidence type="ECO:0000313" key="4">
    <source>
        <dbReference type="Proteomes" id="UP000019402"/>
    </source>
</evidence>
<dbReference type="SUPFAM" id="SSF53448">
    <property type="entry name" value="Nucleotide-diphospho-sugar transferases"/>
    <property type="match status" value="1"/>
</dbReference>
<keyword evidence="1" id="KW-0812">Transmembrane</keyword>
<dbReference type="Proteomes" id="UP000019402">
    <property type="component" value="Unassembled WGS sequence"/>
</dbReference>
<dbReference type="CDD" id="cd00761">
    <property type="entry name" value="Glyco_tranf_GTA_type"/>
    <property type="match status" value="1"/>
</dbReference>
<dbReference type="EMBL" id="BAMD01000005">
    <property type="protein sequence ID" value="GAF02037.1"/>
    <property type="molecule type" value="Genomic_DNA"/>
</dbReference>